<evidence type="ECO:0000313" key="1">
    <source>
        <dbReference type="EMBL" id="JAH34391.1"/>
    </source>
</evidence>
<sequence length="39" mass="4304">MCGNLKGFKISFRIGVLLDSIPHQNSPVFVSTKVKNSQL</sequence>
<name>A0A0E9RZA4_ANGAN</name>
<proteinExistence type="predicted"/>
<reference evidence="1" key="1">
    <citation type="submission" date="2014-11" db="EMBL/GenBank/DDBJ databases">
        <authorList>
            <person name="Amaro Gonzalez C."/>
        </authorList>
    </citation>
    <scope>NUCLEOTIDE SEQUENCE</scope>
</reference>
<protein>
    <submittedName>
        <fullName evidence="1">Uncharacterized protein</fullName>
    </submittedName>
</protein>
<dbReference type="AlphaFoldDB" id="A0A0E9RZA4"/>
<organism evidence="1">
    <name type="scientific">Anguilla anguilla</name>
    <name type="common">European freshwater eel</name>
    <name type="synonym">Muraena anguilla</name>
    <dbReference type="NCBI Taxonomy" id="7936"/>
    <lineage>
        <taxon>Eukaryota</taxon>
        <taxon>Metazoa</taxon>
        <taxon>Chordata</taxon>
        <taxon>Craniata</taxon>
        <taxon>Vertebrata</taxon>
        <taxon>Euteleostomi</taxon>
        <taxon>Actinopterygii</taxon>
        <taxon>Neopterygii</taxon>
        <taxon>Teleostei</taxon>
        <taxon>Anguilliformes</taxon>
        <taxon>Anguillidae</taxon>
        <taxon>Anguilla</taxon>
    </lineage>
</organism>
<reference evidence="1" key="2">
    <citation type="journal article" date="2015" name="Fish Shellfish Immunol.">
        <title>Early steps in the European eel (Anguilla anguilla)-Vibrio vulnificus interaction in the gills: Role of the RtxA13 toxin.</title>
        <authorList>
            <person name="Callol A."/>
            <person name="Pajuelo D."/>
            <person name="Ebbesson L."/>
            <person name="Teles M."/>
            <person name="MacKenzie S."/>
            <person name="Amaro C."/>
        </authorList>
    </citation>
    <scope>NUCLEOTIDE SEQUENCE</scope>
</reference>
<accession>A0A0E9RZA4</accession>
<dbReference type="EMBL" id="GBXM01074186">
    <property type="protein sequence ID" value="JAH34391.1"/>
    <property type="molecule type" value="Transcribed_RNA"/>
</dbReference>